<organism evidence="1 2">
    <name type="scientific">Desertifilum tharense IPPAS B-1220</name>
    <dbReference type="NCBI Taxonomy" id="1781255"/>
    <lineage>
        <taxon>Bacteria</taxon>
        <taxon>Bacillati</taxon>
        <taxon>Cyanobacteriota</taxon>
        <taxon>Cyanophyceae</taxon>
        <taxon>Desertifilales</taxon>
        <taxon>Desertifilaceae</taxon>
        <taxon>Desertifilum</taxon>
    </lineage>
</organism>
<name>A0ACD5GU61_9CYAN</name>
<evidence type="ECO:0000313" key="2">
    <source>
        <dbReference type="Proteomes" id="UP000095472"/>
    </source>
</evidence>
<dbReference type="EMBL" id="CP182909">
    <property type="protein sequence ID" value="XPM63706.1"/>
    <property type="molecule type" value="Genomic_DNA"/>
</dbReference>
<keyword evidence="2" id="KW-1185">Reference proteome</keyword>
<accession>A0ACD5GU61</accession>
<proteinExistence type="predicted"/>
<dbReference type="Proteomes" id="UP000095472">
    <property type="component" value="Chromosome"/>
</dbReference>
<gene>
    <name evidence="1" type="ORF">BH720_031520</name>
</gene>
<protein>
    <submittedName>
        <fullName evidence="1">Uncharacterized protein</fullName>
    </submittedName>
</protein>
<sequence>MNAVQCLQEEIPGYAGFEPLYLGTKTAVYRAIRTADRQPVIIKVLQREYPSFNELLQWRNQYVIAKNLPVPGIVIPYHLEHYRHSYALVMEDFGEFPSRNIPGIIH</sequence>
<evidence type="ECO:0000313" key="1">
    <source>
        <dbReference type="EMBL" id="XPM63706.1"/>
    </source>
</evidence>
<reference evidence="1 2" key="1">
    <citation type="journal article" date="2016" name="Genome Announc.">
        <title>Draft Genome Sequence of the Thermotolerant Cyanobacterium Desertifilum sp. IPPAS B-1220.</title>
        <authorList>
            <person name="Mironov K.S."/>
            <person name="Sinetova M.A."/>
            <person name="Bolatkhan K."/>
            <person name="Zayadan B.K."/>
            <person name="Ustinova V.V."/>
            <person name="Kupriyanova E.V."/>
            <person name="Skrypnik A.N."/>
            <person name="Gogoleva N.E."/>
            <person name="Gogolev Y.V."/>
            <person name="Los D.A."/>
        </authorList>
    </citation>
    <scope>NUCLEOTIDE SEQUENCE [LARGE SCALE GENOMIC DNA]</scope>
    <source>
        <strain evidence="1 2">IPPAS B-1220</strain>
    </source>
</reference>